<dbReference type="Pfam" id="PF00226">
    <property type="entry name" value="DnaJ"/>
    <property type="match status" value="1"/>
</dbReference>
<protein>
    <submittedName>
        <fullName evidence="3">TerB family tellurite resistance protein</fullName>
    </submittedName>
</protein>
<dbReference type="PRINTS" id="PR00625">
    <property type="entry name" value="JDOMAIN"/>
</dbReference>
<dbReference type="Gene3D" id="1.10.3680.10">
    <property type="entry name" value="TerB-like"/>
    <property type="match status" value="1"/>
</dbReference>
<dbReference type="SMART" id="SM00271">
    <property type="entry name" value="DnaJ"/>
    <property type="match status" value="1"/>
</dbReference>
<dbReference type="EMBL" id="JBHTIV010000005">
    <property type="protein sequence ID" value="MFD0931707.1"/>
    <property type="molecule type" value="Genomic_DNA"/>
</dbReference>
<dbReference type="InterPro" id="IPR050817">
    <property type="entry name" value="DjlA_DnaK_co-chaperone"/>
</dbReference>
<dbReference type="CDD" id="cd06257">
    <property type="entry name" value="DnaJ"/>
    <property type="match status" value="1"/>
</dbReference>
<evidence type="ECO:0000259" key="2">
    <source>
        <dbReference type="PROSITE" id="PS50076"/>
    </source>
</evidence>
<dbReference type="InterPro" id="IPR001623">
    <property type="entry name" value="DnaJ_domain"/>
</dbReference>
<evidence type="ECO:0000256" key="1">
    <source>
        <dbReference type="SAM" id="Phobius"/>
    </source>
</evidence>
<dbReference type="InterPro" id="IPR007791">
    <property type="entry name" value="DjlA_N"/>
</dbReference>
<name>A0ABW3GTD1_9FLAO</name>
<dbReference type="PANTHER" id="PTHR24074">
    <property type="entry name" value="CO-CHAPERONE PROTEIN DJLA"/>
    <property type="match status" value="1"/>
</dbReference>
<dbReference type="SUPFAM" id="SSF46565">
    <property type="entry name" value="Chaperone J-domain"/>
    <property type="match status" value="1"/>
</dbReference>
<sequence length="258" mass="29569">MLLYLQLKLFDLKWIGAIIGFFYMRFGGAILGFIIGSILDRIFRGSSSSSGGGFGKIFQEQSAQVSPGDFELNLLSLSSLVIKADGKVTQQEMDYVRMYFVQAYGKEKANATFKTFNEVIKSREISVTRICEYLRPRVRYEVRLQILHFLFNIANADGHVSDAELRTLLNISQNLRIANSDFESIKAMFFKSADDAYKILEIEKSASDSEVKKAYRTMAKKFHPDKLQHMDEAYQKGAQEKFNKVQEAYERIQKERGL</sequence>
<dbReference type="PROSITE" id="PS50076">
    <property type="entry name" value="DNAJ_2"/>
    <property type="match status" value="1"/>
</dbReference>
<keyword evidence="1" id="KW-0812">Transmembrane</keyword>
<dbReference type="RefSeq" id="WP_379657037.1">
    <property type="nucleotide sequence ID" value="NZ_JBHTIV010000005.1"/>
</dbReference>
<keyword evidence="1" id="KW-0472">Membrane</keyword>
<accession>A0ABW3GTD1</accession>
<keyword evidence="4" id="KW-1185">Reference proteome</keyword>
<comment type="caution">
    <text evidence="3">The sequence shown here is derived from an EMBL/GenBank/DDBJ whole genome shotgun (WGS) entry which is preliminary data.</text>
</comment>
<dbReference type="InterPro" id="IPR029024">
    <property type="entry name" value="TerB-like"/>
</dbReference>
<proteinExistence type="predicted"/>
<keyword evidence="1" id="KW-1133">Transmembrane helix</keyword>
<feature type="domain" description="J" evidence="2">
    <location>
        <begin position="195"/>
        <end position="257"/>
    </location>
</feature>
<evidence type="ECO:0000313" key="4">
    <source>
        <dbReference type="Proteomes" id="UP001597049"/>
    </source>
</evidence>
<feature type="transmembrane region" description="Helical" evidence="1">
    <location>
        <begin position="12"/>
        <end position="39"/>
    </location>
</feature>
<dbReference type="SUPFAM" id="SSF158682">
    <property type="entry name" value="TerB-like"/>
    <property type="match status" value="1"/>
</dbReference>
<dbReference type="InterPro" id="IPR036869">
    <property type="entry name" value="J_dom_sf"/>
</dbReference>
<evidence type="ECO:0000313" key="3">
    <source>
        <dbReference type="EMBL" id="MFD0931707.1"/>
    </source>
</evidence>
<dbReference type="Pfam" id="PF05099">
    <property type="entry name" value="TerB"/>
    <property type="match status" value="1"/>
</dbReference>
<reference evidence="4" key="1">
    <citation type="journal article" date="2019" name="Int. J. Syst. Evol. Microbiol.">
        <title>The Global Catalogue of Microorganisms (GCM) 10K type strain sequencing project: providing services to taxonomists for standard genome sequencing and annotation.</title>
        <authorList>
            <consortium name="The Broad Institute Genomics Platform"/>
            <consortium name="The Broad Institute Genome Sequencing Center for Infectious Disease"/>
            <person name="Wu L."/>
            <person name="Ma J."/>
        </authorList>
    </citation>
    <scope>NUCLEOTIDE SEQUENCE [LARGE SCALE GENOMIC DNA]</scope>
    <source>
        <strain evidence="4">CCUG 56752</strain>
    </source>
</reference>
<gene>
    <name evidence="3" type="ORF">ACFQ0R_03745</name>
</gene>
<dbReference type="Gene3D" id="1.10.287.110">
    <property type="entry name" value="DnaJ domain"/>
    <property type="match status" value="1"/>
</dbReference>
<dbReference type="Proteomes" id="UP001597049">
    <property type="component" value="Unassembled WGS sequence"/>
</dbReference>
<organism evidence="3 4">
    <name type="scientific">Psychroflexus salinarum</name>
    <dbReference type="NCBI Taxonomy" id="546024"/>
    <lineage>
        <taxon>Bacteria</taxon>
        <taxon>Pseudomonadati</taxon>
        <taxon>Bacteroidota</taxon>
        <taxon>Flavobacteriia</taxon>
        <taxon>Flavobacteriales</taxon>
        <taxon>Flavobacteriaceae</taxon>
        <taxon>Psychroflexus</taxon>
    </lineage>
</organism>